<evidence type="ECO:0000256" key="1">
    <source>
        <dbReference type="ARBA" id="ARBA00002000"/>
    </source>
</evidence>
<dbReference type="Pfam" id="PF00227">
    <property type="entry name" value="Proteasome"/>
    <property type="match status" value="1"/>
</dbReference>
<dbReference type="InterPro" id="IPR029055">
    <property type="entry name" value="Ntn_hydrolases_N"/>
</dbReference>
<dbReference type="InterPro" id="IPR023332">
    <property type="entry name" value="Proteasome_alpha-type"/>
</dbReference>
<evidence type="ECO:0000256" key="5">
    <source>
        <dbReference type="PROSITE-ProRule" id="PRU00808"/>
    </source>
</evidence>
<dbReference type="GO" id="GO:0019773">
    <property type="term" value="C:proteasome core complex, alpha-subunit complex"/>
    <property type="evidence" value="ECO:0007669"/>
    <property type="project" value="UniProtKB-UniRule"/>
</dbReference>
<dbReference type="Pfam" id="PF10584">
    <property type="entry name" value="Proteasome_A_N"/>
    <property type="match status" value="1"/>
</dbReference>
<keyword evidence="2 6" id="KW-0963">Cytoplasm</keyword>
<feature type="domain" description="Proteasome alpha-type subunits" evidence="7">
    <location>
        <begin position="8"/>
        <end position="30"/>
    </location>
</feature>
<keyword evidence="4 6" id="KW-0539">Nucleus</keyword>
<dbReference type="FunFam" id="3.60.20.10:FF:000007">
    <property type="entry name" value="Proteasome subunit alpha type"/>
    <property type="match status" value="1"/>
</dbReference>
<dbReference type="PROSITE" id="PS51475">
    <property type="entry name" value="PROTEASOME_ALPHA_2"/>
    <property type="match status" value="1"/>
</dbReference>
<name>A0A6G1SLU0_9ACAR</name>
<dbReference type="SUPFAM" id="SSF56235">
    <property type="entry name" value="N-terminal nucleophile aminohydrolases (Ntn hydrolases)"/>
    <property type="match status" value="1"/>
</dbReference>
<dbReference type="EMBL" id="GGYP01006410">
    <property type="protein sequence ID" value="MDE51181.1"/>
    <property type="molecule type" value="Transcribed_RNA"/>
</dbReference>
<dbReference type="PANTHER" id="PTHR11599">
    <property type="entry name" value="PROTEASOME SUBUNIT ALPHA/BETA"/>
    <property type="match status" value="1"/>
</dbReference>
<dbReference type="InterPro" id="IPR000426">
    <property type="entry name" value="Proteasome_asu_N"/>
</dbReference>
<dbReference type="GO" id="GO:0005737">
    <property type="term" value="C:cytoplasm"/>
    <property type="evidence" value="ECO:0007669"/>
    <property type="project" value="UniProtKB-SubCell"/>
</dbReference>
<accession>A0A6G1SLU0</accession>
<comment type="similarity">
    <text evidence="5 6">Belongs to the peptidase T1A family.</text>
</comment>
<gene>
    <name evidence="9" type="primary">Psma3_1</name>
    <name evidence="8" type="synonym">Psma3_2</name>
    <name evidence="8" type="ORF">g.731</name>
    <name evidence="9" type="ORF">g.732</name>
</gene>
<dbReference type="InterPro" id="IPR001353">
    <property type="entry name" value="Proteasome_sua/b"/>
</dbReference>
<comment type="subunit">
    <text evidence="6">The 20S proteasome core is composed of 28 subunits that are arranged in four stacked rings, resulting in a barrel-shaped structure. The two end rings are each formed by seven alpha subunits, and the two central rings are each formed by seven beta subunits.</text>
</comment>
<evidence type="ECO:0000259" key="7">
    <source>
        <dbReference type="PROSITE" id="PS00388"/>
    </source>
</evidence>
<dbReference type="Gene3D" id="3.60.20.10">
    <property type="entry name" value="Glutamine Phosphoribosylpyrophosphate, subunit 1, domain 1"/>
    <property type="match status" value="1"/>
</dbReference>
<evidence type="ECO:0000256" key="3">
    <source>
        <dbReference type="ARBA" id="ARBA00022942"/>
    </source>
</evidence>
<keyword evidence="3 5" id="KW-0647">Proteasome</keyword>
<dbReference type="GO" id="GO:0006511">
    <property type="term" value="P:ubiquitin-dependent protein catabolic process"/>
    <property type="evidence" value="ECO:0007669"/>
    <property type="project" value="InterPro"/>
</dbReference>
<comment type="subcellular location">
    <subcellularLocation>
        <location evidence="6">Cytoplasm</location>
    </subcellularLocation>
    <subcellularLocation>
        <location evidence="6">Nucleus</location>
    </subcellularLocation>
</comment>
<protein>
    <recommendedName>
        <fullName evidence="6">Proteasome subunit alpha type</fullName>
    </recommendedName>
</protein>
<evidence type="ECO:0000256" key="4">
    <source>
        <dbReference type="ARBA" id="ARBA00023242"/>
    </source>
</evidence>
<comment type="function">
    <text evidence="1">The proteasome is a multicatalytic proteinase complex which is characterized by its ability to cleave peptides with Arg, Phe, Tyr, Leu, and Glu adjacent to the leaving group at neutral or slightly basic pH. The proteasome has an ATP-dependent proteolytic activity.</text>
</comment>
<sequence>MSAIGTGYDLSASQYSPDGRVFQIEYAKKAVDSSGNVIAIKGKDGVVIASEKYVISKLYEATSNSRLFSIANHISCGVVGFYPDAKALVEQGRSYAEEFYNDHGYPIPVTTLKDRLGAYVGAYTCSSAVRPFGATLVLGAFDGVPLLYTVDPDGSAVGYHYVAAGKGKQAAKAELEKLGNMTCRELVKEAARIIYMIHDEVKDKAFRLELSWIGEFTKGEHQLVPENIYKEAEQYAKDANRDDSSDEEMAAR</sequence>
<dbReference type="EMBL" id="GGYP01000332">
    <property type="protein sequence ID" value="MDE45103.1"/>
    <property type="molecule type" value="Transcribed_RNA"/>
</dbReference>
<dbReference type="AlphaFoldDB" id="A0A6G1SLU0"/>
<reference evidence="9" key="1">
    <citation type="submission" date="2018-10" db="EMBL/GenBank/DDBJ databases">
        <title>Transcriptome assembly of Aceria tosichella (Wheat curl mite) Type 2.</title>
        <authorList>
            <person name="Scully E.D."/>
            <person name="Geib S.M."/>
            <person name="Palmer N.A."/>
            <person name="Gupta A.K."/>
            <person name="Sarath G."/>
            <person name="Tatineni S."/>
        </authorList>
    </citation>
    <scope>NUCLEOTIDE SEQUENCE</scope>
    <source>
        <strain evidence="9">LincolnNE</strain>
    </source>
</reference>
<dbReference type="SMART" id="SM00948">
    <property type="entry name" value="Proteasome_A_N"/>
    <property type="match status" value="1"/>
</dbReference>
<evidence type="ECO:0000313" key="9">
    <source>
        <dbReference type="EMBL" id="MDE51181.1"/>
    </source>
</evidence>
<dbReference type="PROSITE" id="PS00388">
    <property type="entry name" value="PROTEASOME_ALPHA_1"/>
    <property type="match status" value="1"/>
</dbReference>
<proteinExistence type="inferred from homology"/>
<dbReference type="InterPro" id="IPR050115">
    <property type="entry name" value="Proteasome_alpha"/>
</dbReference>
<evidence type="ECO:0000313" key="8">
    <source>
        <dbReference type="EMBL" id="MDE45103.1"/>
    </source>
</evidence>
<dbReference type="GO" id="GO:0005634">
    <property type="term" value="C:nucleus"/>
    <property type="evidence" value="ECO:0007669"/>
    <property type="project" value="UniProtKB-SubCell"/>
</dbReference>
<evidence type="ECO:0000256" key="6">
    <source>
        <dbReference type="RuleBase" id="RU000551"/>
    </source>
</evidence>
<evidence type="ECO:0000256" key="2">
    <source>
        <dbReference type="ARBA" id="ARBA00022490"/>
    </source>
</evidence>
<organism evidence="9">
    <name type="scientific">Aceria tosichella</name>
    <name type="common">wheat curl mite</name>
    <dbReference type="NCBI Taxonomy" id="561515"/>
    <lineage>
        <taxon>Eukaryota</taxon>
        <taxon>Metazoa</taxon>
        <taxon>Ecdysozoa</taxon>
        <taxon>Arthropoda</taxon>
        <taxon>Chelicerata</taxon>
        <taxon>Arachnida</taxon>
        <taxon>Acari</taxon>
        <taxon>Acariformes</taxon>
        <taxon>Trombidiformes</taxon>
        <taxon>Prostigmata</taxon>
        <taxon>Eupodina</taxon>
        <taxon>Eriophyoidea</taxon>
        <taxon>Eriophyidae</taxon>
        <taxon>Eriophyinae</taxon>
        <taxon>Aceriini</taxon>
        <taxon>Aceria</taxon>
    </lineage>
</organism>